<dbReference type="RefSeq" id="WP_135281496.1">
    <property type="nucleotide sequence ID" value="NZ_SRIO01000006.1"/>
</dbReference>
<evidence type="ECO:0000313" key="9">
    <source>
        <dbReference type="EMBL" id="TFZ82826.1"/>
    </source>
</evidence>
<feature type="transmembrane region" description="Helical" evidence="8">
    <location>
        <begin position="990"/>
        <end position="1013"/>
    </location>
</feature>
<feature type="transmembrane region" description="Helical" evidence="8">
    <location>
        <begin position="861"/>
        <end position="880"/>
    </location>
</feature>
<dbReference type="InterPro" id="IPR001036">
    <property type="entry name" value="Acrflvin-R"/>
</dbReference>
<dbReference type="Gene3D" id="3.30.70.1430">
    <property type="entry name" value="Multidrug efflux transporter AcrB pore domain"/>
    <property type="match status" value="2"/>
</dbReference>
<dbReference type="Gene3D" id="3.30.70.1440">
    <property type="entry name" value="Multidrug efflux transporter AcrB pore domain"/>
    <property type="match status" value="1"/>
</dbReference>
<dbReference type="PANTHER" id="PTHR32063">
    <property type="match status" value="1"/>
</dbReference>
<feature type="transmembrane region" description="Helical" evidence="8">
    <location>
        <begin position="437"/>
        <end position="457"/>
    </location>
</feature>
<feature type="transmembrane region" description="Helical" evidence="8">
    <location>
        <begin position="918"/>
        <end position="938"/>
    </location>
</feature>
<reference evidence="9 10" key="1">
    <citation type="journal article" date="2019" name="ISME J.">
        <title>Candidatus Macondimonas diazotrophica, a novel gammaproteobacterial genus dominating crude-oil-contaminated coastal sediments.</title>
        <authorList>
            <person name="Karthikeyan S."/>
            <person name="Konstantinidis K."/>
        </authorList>
    </citation>
    <scope>NUCLEOTIDE SEQUENCE [LARGE SCALE GENOMIC DNA]</scope>
    <source>
        <strain evidence="9 10">KTK01</strain>
    </source>
</reference>
<dbReference type="SUPFAM" id="SSF82693">
    <property type="entry name" value="Multidrug efflux transporter AcrB pore domain, PN1, PN2, PC1 and PC2 subdomains"/>
    <property type="match status" value="3"/>
</dbReference>
<keyword evidence="3" id="KW-0813">Transport</keyword>
<dbReference type="PANTHER" id="PTHR32063:SF68">
    <property type="entry name" value="PROBALE CATION EFFLUX SYSTEM PROTEIN"/>
    <property type="match status" value="1"/>
</dbReference>
<comment type="caution">
    <text evidence="9">The sequence shown here is derived from an EMBL/GenBank/DDBJ whole genome shotgun (WGS) entry which is preliminary data.</text>
</comment>
<dbReference type="EMBL" id="SRIO01000006">
    <property type="protein sequence ID" value="TFZ82826.1"/>
    <property type="molecule type" value="Genomic_DNA"/>
</dbReference>
<keyword evidence="6 8" id="KW-1133">Transmembrane helix</keyword>
<dbReference type="NCBIfam" id="TIGR00914">
    <property type="entry name" value="2A0601"/>
    <property type="match status" value="1"/>
</dbReference>
<dbReference type="SUPFAM" id="SSF82866">
    <property type="entry name" value="Multidrug efflux transporter AcrB transmembrane domain"/>
    <property type="match status" value="2"/>
</dbReference>
<dbReference type="OrthoDB" id="9758297at2"/>
<dbReference type="InterPro" id="IPR004763">
    <property type="entry name" value="CusA-like"/>
</dbReference>
<proteinExistence type="inferred from homology"/>
<dbReference type="SUPFAM" id="SSF82714">
    <property type="entry name" value="Multidrug efflux transporter AcrB TolC docking domain, DN and DC subdomains"/>
    <property type="match status" value="2"/>
</dbReference>
<gene>
    <name evidence="9" type="ORF">E4680_05980</name>
</gene>
<organism evidence="9 10">
    <name type="scientific">Candidatus Macondimonas diazotrophica</name>
    <dbReference type="NCBI Taxonomy" id="2305248"/>
    <lineage>
        <taxon>Bacteria</taxon>
        <taxon>Pseudomonadati</taxon>
        <taxon>Pseudomonadota</taxon>
        <taxon>Gammaproteobacteria</taxon>
        <taxon>Chromatiales</taxon>
        <taxon>Ectothiorhodospiraceae</taxon>
        <taxon>Candidatus Macondimonas</taxon>
    </lineage>
</organism>
<feature type="transmembrane region" description="Helical" evidence="8">
    <location>
        <begin position="959"/>
        <end position="978"/>
    </location>
</feature>
<evidence type="ECO:0000256" key="8">
    <source>
        <dbReference type="SAM" id="Phobius"/>
    </source>
</evidence>
<keyword evidence="4" id="KW-1003">Cell membrane</keyword>
<dbReference type="Pfam" id="PF00873">
    <property type="entry name" value="ACR_tran"/>
    <property type="match status" value="1"/>
</dbReference>
<evidence type="ECO:0000256" key="2">
    <source>
        <dbReference type="ARBA" id="ARBA00010942"/>
    </source>
</evidence>
<dbReference type="InterPro" id="IPR027463">
    <property type="entry name" value="AcrB_DN_DC_subdom"/>
</dbReference>
<keyword evidence="5 8" id="KW-0812">Transmembrane</keyword>
<dbReference type="Proteomes" id="UP000297890">
    <property type="component" value="Unassembled WGS sequence"/>
</dbReference>
<comment type="subcellular location">
    <subcellularLocation>
        <location evidence="1">Cell membrane</location>
        <topology evidence="1">Multi-pass membrane protein</topology>
    </subcellularLocation>
</comment>
<dbReference type="PRINTS" id="PR00702">
    <property type="entry name" value="ACRIFLAVINRP"/>
</dbReference>
<feature type="transmembrane region" description="Helical" evidence="8">
    <location>
        <begin position="517"/>
        <end position="544"/>
    </location>
</feature>
<comment type="similarity">
    <text evidence="2">Belongs to the resistance-nodulation-cell division (RND) (TC 2.A.6) family.</text>
</comment>
<feature type="transmembrane region" description="Helical" evidence="8">
    <location>
        <begin position="338"/>
        <end position="354"/>
    </location>
</feature>
<keyword evidence="10" id="KW-1185">Reference proteome</keyword>
<evidence type="ECO:0000256" key="4">
    <source>
        <dbReference type="ARBA" id="ARBA00022475"/>
    </source>
</evidence>
<feature type="transmembrane region" description="Helical" evidence="8">
    <location>
        <begin position="887"/>
        <end position="906"/>
    </location>
</feature>
<protein>
    <submittedName>
        <fullName evidence="9">Efflux RND transporter permease subunit</fullName>
    </submittedName>
</protein>
<dbReference type="AlphaFoldDB" id="A0A4Z0FBE6"/>
<feature type="transmembrane region" description="Helical" evidence="8">
    <location>
        <begin position="361"/>
        <end position="381"/>
    </location>
</feature>
<name>A0A4Z0FBE6_9GAMM</name>
<dbReference type="GO" id="GO:0042910">
    <property type="term" value="F:xenobiotic transmembrane transporter activity"/>
    <property type="evidence" value="ECO:0007669"/>
    <property type="project" value="TreeGrafter"/>
</dbReference>
<evidence type="ECO:0000256" key="7">
    <source>
        <dbReference type="ARBA" id="ARBA00023136"/>
    </source>
</evidence>
<keyword evidence="7 8" id="KW-0472">Membrane</keyword>
<evidence type="ECO:0000256" key="1">
    <source>
        <dbReference type="ARBA" id="ARBA00004651"/>
    </source>
</evidence>
<dbReference type="Gene3D" id="1.20.1640.10">
    <property type="entry name" value="Multidrug efflux transporter AcrB transmembrane domain"/>
    <property type="match status" value="2"/>
</dbReference>
<dbReference type="Gene3D" id="3.30.2090.10">
    <property type="entry name" value="Multidrug efflux transporter AcrB TolC docking domain, DN and DC subdomains"/>
    <property type="match status" value="2"/>
</dbReference>
<evidence type="ECO:0000256" key="6">
    <source>
        <dbReference type="ARBA" id="ARBA00022989"/>
    </source>
</evidence>
<dbReference type="GO" id="GO:0005886">
    <property type="term" value="C:plasma membrane"/>
    <property type="evidence" value="ECO:0007669"/>
    <property type="project" value="UniProtKB-SubCell"/>
</dbReference>
<feature type="transmembrane region" description="Helical" evidence="8">
    <location>
        <begin position="469"/>
        <end position="496"/>
    </location>
</feature>
<sequence>MLAALIRFVLAQRLLVFLGILLLTGAGGWVMVNMPIDAYPDVSTTQVKLVVKVAGLTPEEMETRVSAPIEVEMLGIPHQTMLRSTTKYALADITIDFEEGIDIYWARQQVAERLSGVWDRLPANVTGGIAPMTTPLGEMLMFTITGEGVSLAERRSVLDWVIRPALRTVPGVADVNALGGAVRTFEVVPNVERLTAQGISLAQLRETLSANNRNDGAGRLSEGEEAWLVRSEGSVQNLADLAEIVVRSHPTEPVRLSDVATVREGALTRYGGVTANGRGETVEGLVLGLRGANAREVVAGVRAKLDALAPSLPDGVEVQIFYDRGDLVDRAVNTVSRALLEAVVLVLVLLVLFLGDLRAALTVALILPLSAMATFLCMRYFGLTANLMSLGGLAIAIGMLVDAAVVMVENIMTHLSQSRREDPLPRLHLIYRSAREVAAPITSGILIIVIVFLPLLSLQGLEGKLFMPVAATIVFALTSSLLLSLTVIPVLASVLIGQGGHAEPILVRTVHRLYTPALHWALAHGALLLTVALVLLTVAGGLYLRVGKTFMPTLDEGTVIVQLEKLPSITLEASLATDQRVQQALMSLPEVDGVVARTGSDELGLDPMGLNETDSFLQLKPPAQWRMESKAELLEALRGKLDGFVGLNYVFNQPIEMRVSEMLTGVRGDLAVKIFGPDHATLTQLAHRIGAVLRAIPGAEDVYIPASDGALYIRLVPDRLALGRLGLSVDALQDHLRMLVEGWPAGMVYEGDRRTPLMIRGSADLRDSPGDFLAQRVVLDDGRSVPLANLVSVERVEGPVAIKREQGVRNAVAIANVGERDLVGFVDEARRRIAEEVELPEAYYLAWGGEFENQQRAAQRLAIVVPLAIGLVFLLLFSTFGSVRQALLVLTNIPFALIGGIFALWLTGEYLSVPASVGFIALLGIAVLNGVVMVTYFNQLRVAGRSLEAAVIEGAQRRLRPVLMTASIAALGLVPLLFATGPGSEIQRPLAIVVIGGLVSSTLLTLLLLPILYRRFGEASR</sequence>
<evidence type="ECO:0000256" key="5">
    <source>
        <dbReference type="ARBA" id="ARBA00022692"/>
    </source>
</evidence>
<feature type="transmembrane region" description="Helical" evidence="8">
    <location>
        <begin position="393"/>
        <end position="416"/>
    </location>
</feature>
<accession>A0A4Z0FBE6</accession>
<dbReference type="Gene3D" id="3.30.70.1320">
    <property type="entry name" value="Multidrug efflux transporter AcrB pore domain like"/>
    <property type="match status" value="1"/>
</dbReference>
<evidence type="ECO:0000256" key="3">
    <source>
        <dbReference type="ARBA" id="ARBA00022448"/>
    </source>
</evidence>
<dbReference type="GO" id="GO:0008324">
    <property type="term" value="F:monoatomic cation transmembrane transporter activity"/>
    <property type="evidence" value="ECO:0007669"/>
    <property type="project" value="InterPro"/>
</dbReference>
<evidence type="ECO:0000313" key="10">
    <source>
        <dbReference type="Proteomes" id="UP000297890"/>
    </source>
</evidence>